<dbReference type="AlphaFoldDB" id="A0A5E4UNP4"/>
<evidence type="ECO:0000313" key="1">
    <source>
        <dbReference type="EMBL" id="VVE01546.1"/>
    </source>
</evidence>
<evidence type="ECO:0000313" key="2">
    <source>
        <dbReference type="Proteomes" id="UP000414233"/>
    </source>
</evidence>
<accession>A0A5E4UNP4</accession>
<dbReference type="Proteomes" id="UP000414233">
    <property type="component" value="Unassembled WGS sequence"/>
</dbReference>
<organism evidence="1 2">
    <name type="scientific">Pandoraea terrae</name>
    <dbReference type="NCBI Taxonomy" id="1537710"/>
    <lineage>
        <taxon>Bacteria</taxon>
        <taxon>Pseudomonadati</taxon>
        <taxon>Pseudomonadota</taxon>
        <taxon>Betaproteobacteria</taxon>
        <taxon>Burkholderiales</taxon>
        <taxon>Burkholderiaceae</taxon>
        <taxon>Pandoraea</taxon>
    </lineage>
</organism>
<dbReference type="EMBL" id="CABPRZ010000007">
    <property type="protein sequence ID" value="VVE01546.1"/>
    <property type="molecule type" value="Genomic_DNA"/>
</dbReference>
<reference evidence="1 2" key="1">
    <citation type="submission" date="2019-08" db="EMBL/GenBank/DDBJ databases">
        <authorList>
            <person name="Peeters C."/>
        </authorList>
    </citation>
    <scope>NUCLEOTIDE SEQUENCE [LARGE SCALE GENOMIC DNA]</scope>
    <source>
        <strain evidence="1 2">LMG 30175</strain>
    </source>
</reference>
<gene>
    <name evidence="1" type="ORF">PTE30175_02088</name>
</gene>
<sequence length="96" mass="10792">MWERWQKGESLQRIAQLFGRNHSSVQGILVETGGIRPAQRHRSQLALTLAEREVISRALVAGHSLLDWLCETHLFGQPCASQTVHQGGEILRPADR</sequence>
<protein>
    <submittedName>
        <fullName evidence="1">Integrase catalytic subunit</fullName>
    </submittedName>
</protein>
<keyword evidence="2" id="KW-1185">Reference proteome</keyword>
<proteinExistence type="predicted"/>
<name>A0A5E4UNP4_9BURK</name>